<gene>
    <name evidence="1" type="ordered locus">Isop_1093</name>
</gene>
<reference key="1">
    <citation type="submission" date="2010-11" db="EMBL/GenBank/DDBJ databases">
        <title>The complete sequence of chromosome of Isophaera pallida ATCC 43644.</title>
        <authorList>
            <consortium name="US DOE Joint Genome Institute (JGI-PGF)"/>
            <person name="Lucas S."/>
            <person name="Copeland A."/>
            <person name="Lapidus A."/>
            <person name="Bruce D."/>
            <person name="Goodwin L."/>
            <person name="Pitluck S."/>
            <person name="Kyrpides N."/>
            <person name="Mavromatis K."/>
            <person name="Pagani I."/>
            <person name="Ivanova N."/>
            <person name="Saunders E."/>
            <person name="Brettin T."/>
            <person name="Detter J.C."/>
            <person name="Han C."/>
            <person name="Tapia R."/>
            <person name="Land M."/>
            <person name="Hauser L."/>
            <person name="Markowitz V."/>
            <person name="Cheng J.-F."/>
            <person name="Hugenholtz P."/>
            <person name="Woyke T."/>
            <person name="Wu D."/>
            <person name="Eisen J.A."/>
        </authorList>
    </citation>
    <scope>NUCLEOTIDE SEQUENCE</scope>
    <source>
        <strain>ATCC 43644</strain>
    </source>
</reference>
<dbReference type="HOGENOM" id="CLU_2916384_0_0_0"/>
<dbReference type="Proteomes" id="UP000008631">
    <property type="component" value="Chromosome"/>
</dbReference>
<dbReference type="EMBL" id="CP002353">
    <property type="protein sequence ID" value="ADV61681.1"/>
    <property type="molecule type" value="Genomic_DNA"/>
</dbReference>
<evidence type="ECO:0000313" key="1">
    <source>
        <dbReference type="EMBL" id="ADV61681.1"/>
    </source>
</evidence>
<sequence length="61" mass="7186">MGRGVRYLIVNFDWELVFLNDPTKPVKPKMRETFHRIPEHLGKLQIKSSTVELFRTESVSN</sequence>
<evidence type="ECO:0000313" key="2">
    <source>
        <dbReference type="Proteomes" id="UP000008631"/>
    </source>
</evidence>
<protein>
    <submittedName>
        <fullName evidence="1">Uncharacterized protein</fullName>
    </submittedName>
</protein>
<name>E8R4T5_ISOPI</name>
<accession>E8R4T5</accession>
<keyword evidence="2" id="KW-1185">Reference proteome</keyword>
<dbReference type="InParanoid" id="E8R4T5"/>
<dbReference type="KEGG" id="ipa:Isop_1093"/>
<organism evidence="1 2">
    <name type="scientific">Isosphaera pallida (strain ATCC 43644 / DSM 9630 / IS1B)</name>
    <dbReference type="NCBI Taxonomy" id="575540"/>
    <lineage>
        <taxon>Bacteria</taxon>
        <taxon>Pseudomonadati</taxon>
        <taxon>Planctomycetota</taxon>
        <taxon>Planctomycetia</taxon>
        <taxon>Isosphaerales</taxon>
        <taxon>Isosphaeraceae</taxon>
        <taxon>Isosphaera</taxon>
    </lineage>
</organism>
<reference evidence="1 2" key="2">
    <citation type="journal article" date="2011" name="Stand. Genomic Sci.">
        <title>Complete genome sequence of Isosphaera pallida type strain (IS1B).</title>
        <authorList>
            <consortium name="US DOE Joint Genome Institute (JGI-PGF)"/>
            <person name="Goker M."/>
            <person name="Cleland D."/>
            <person name="Saunders E."/>
            <person name="Lapidus A."/>
            <person name="Nolan M."/>
            <person name="Lucas S."/>
            <person name="Hammon N."/>
            <person name="Deshpande S."/>
            <person name="Cheng J.F."/>
            <person name="Tapia R."/>
            <person name="Han C."/>
            <person name="Goodwin L."/>
            <person name="Pitluck S."/>
            <person name="Liolios K."/>
            <person name="Pagani I."/>
            <person name="Ivanova N."/>
            <person name="Mavromatis K."/>
            <person name="Pati A."/>
            <person name="Chen A."/>
            <person name="Palaniappan K."/>
            <person name="Land M."/>
            <person name="Hauser L."/>
            <person name="Chang Y.J."/>
            <person name="Jeffries C.D."/>
            <person name="Detter J.C."/>
            <person name="Beck B."/>
            <person name="Woyke T."/>
            <person name="Bristow J."/>
            <person name="Eisen J.A."/>
            <person name="Markowitz V."/>
            <person name="Hugenholtz P."/>
            <person name="Kyrpides N.C."/>
            <person name="Klenk H.P."/>
        </authorList>
    </citation>
    <scope>NUCLEOTIDE SEQUENCE [LARGE SCALE GENOMIC DNA]</scope>
    <source>
        <strain evidence="2">ATCC 43644 / DSM 9630 / IS1B</strain>
    </source>
</reference>
<dbReference type="AlphaFoldDB" id="E8R4T5"/>
<proteinExistence type="predicted"/>